<gene>
    <name evidence="2" type="ORF">DZC30_00755</name>
</gene>
<feature type="region of interest" description="Disordered" evidence="1">
    <location>
        <begin position="132"/>
        <end position="152"/>
    </location>
</feature>
<dbReference type="AlphaFoldDB" id="A0A373FU94"/>
<comment type="caution">
    <text evidence="2">The sequence shown here is derived from an EMBL/GenBank/DDBJ whole genome shotgun (WGS) entry which is preliminary data.</text>
</comment>
<sequence>MSIFQKPELKAIAGHDFEVSQVPFEVFSEAFEFGDWLIGMQGGKFDMASLKALQGDSTLRLALEKLLAACLAPVQDGQAKPMSVADVRAMPIAMVLEAVYVVLEENLSFFTQRLQAIKEIQAKLMSIGSPLLSSSSPQATTANSFGATASTS</sequence>
<feature type="compositionally biased region" description="Polar residues" evidence="1">
    <location>
        <begin position="138"/>
        <end position="152"/>
    </location>
</feature>
<dbReference type="Proteomes" id="UP000261948">
    <property type="component" value="Unassembled WGS sequence"/>
</dbReference>
<reference evidence="2 3" key="1">
    <citation type="submission" date="2018-08" db="EMBL/GenBank/DDBJ databases">
        <title>Comamonas testosteroni strain SWCO2.</title>
        <authorList>
            <person name="Jiang N."/>
            <person name="Zhang X.Z."/>
        </authorList>
    </citation>
    <scope>NUCLEOTIDE SEQUENCE [LARGE SCALE GENOMIC DNA]</scope>
    <source>
        <strain evidence="2 3">SWCO2</strain>
    </source>
</reference>
<name>A0A373FU94_COMTE</name>
<proteinExistence type="predicted"/>
<protein>
    <submittedName>
        <fullName evidence="2">Uncharacterized protein</fullName>
    </submittedName>
</protein>
<evidence type="ECO:0000313" key="3">
    <source>
        <dbReference type="Proteomes" id="UP000261948"/>
    </source>
</evidence>
<evidence type="ECO:0000313" key="2">
    <source>
        <dbReference type="EMBL" id="RGE46969.1"/>
    </source>
</evidence>
<accession>A0A373FU94</accession>
<keyword evidence="3" id="KW-1185">Reference proteome</keyword>
<evidence type="ECO:0000256" key="1">
    <source>
        <dbReference type="SAM" id="MobiDB-lite"/>
    </source>
</evidence>
<dbReference type="EMBL" id="QURR01000001">
    <property type="protein sequence ID" value="RGE46969.1"/>
    <property type="molecule type" value="Genomic_DNA"/>
</dbReference>
<organism evidence="2 3">
    <name type="scientific">Comamonas testosteroni</name>
    <name type="common">Pseudomonas testosteroni</name>
    <dbReference type="NCBI Taxonomy" id="285"/>
    <lineage>
        <taxon>Bacteria</taxon>
        <taxon>Pseudomonadati</taxon>
        <taxon>Pseudomonadota</taxon>
        <taxon>Betaproteobacteria</taxon>
        <taxon>Burkholderiales</taxon>
        <taxon>Comamonadaceae</taxon>
        <taxon>Comamonas</taxon>
    </lineage>
</organism>
<dbReference type="OrthoDB" id="9893179at2"/>